<keyword evidence="5 9" id="KW-0479">Metal-binding</keyword>
<keyword evidence="10" id="KW-1133">Transmembrane helix</keyword>
<organism evidence="12 13">
    <name type="scientific">Multifurca ochricompacta</name>
    <dbReference type="NCBI Taxonomy" id="376703"/>
    <lineage>
        <taxon>Eukaryota</taxon>
        <taxon>Fungi</taxon>
        <taxon>Dikarya</taxon>
        <taxon>Basidiomycota</taxon>
        <taxon>Agaricomycotina</taxon>
        <taxon>Agaricomycetes</taxon>
        <taxon>Russulales</taxon>
        <taxon>Russulaceae</taxon>
        <taxon>Multifurca</taxon>
    </lineage>
</organism>
<dbReference type="EMBL" id="WTXG01000059">
    <property type="protein sequence ID" value="KAI0295412.1"/>
    <property type="molecule type" value="Genomic_DNA"/>
</dbReference>
<reference evidence="12" key="1">
    <citation type="journal article" date="2022" name="New Phytol.">
        <title>Evolutionary transition to the ectomycorrhizal habit in the genomes of a hyperdiverse lineage of mushroom-forming fungi.</title>
        <authorList>
            <person name="Looney B."/>
            <person name="Miyauchi S."/>
            <person name="Morin E."/>
            <person name="Drula E."/>
            <person name="Courty P.E."/>
            <person name="Kohler A."/>
            <person name="Kuo A."/>
            <person name="LaButti K."/>
            <person name="Pangilinan J."/>
            <person name="Lipzen A."/>
            <person name="Riley R."/>
            <person name="Andreopoulos W."/>
            <person name="He G."/>
            <person name="Johnson J."/>
            <person name="Nolan M."/>
            <person name="Tritt A."/>
            <person name="Barry K.W."/>
            <person name="Grigoriev I.V."/>
            <person name="Nagy L.G."/>
            <person name="Hibbett D."/>
            <person name="Henrissat B."/>
            <person name="Matheny P.B."/>
            <person name="Labbe J."/>
            <person name="Martin F.M."/>
        </authorList>
    </citation>
    <scope>NUCLEOTIDE SEQUENCE</scope>
    <source>
        <strain evidence="12">BPL690</strain>
    </source>
</reference>
<dbReference type="Gene3D" id="1.10.630.10">
    <property type="entry name" value="Cytochrome P450"/>
    <property type="match status" value="1"/>
</dbReference>
<dbReference type="Proteomes" id="UP001203297">
    <property type="component" value="Unassembled WGS sequence"/>
</dbReference>
<dbReference type="PRINTS" id="PR00385">
    <property type="entry name" value="P450"/>
</dbReference>
<evidence type="ECO:0000256" key="3">
    <source>
        <dbReference type="ARBA" id="ARBA00010617"/>
    </source>
</evidence>
<keyword evidence="10" id="KW-0472">Membrane</keyword>
<dbReference type="InterPro" id="IPR001128">
    <property type="entry name" value="Cyt_P450"/>
</dbReference>
<comment type="caution">
    <text evidence="12">The sequence shown here is derived from an EMBL/GenBank/DDBJ whole genome shotgun (WGS) entry which is preliminary data.</text>
</comment>
<dbReference type="GO" id="GO:0016705">
    <property type="term" value="F:oxidoreductase activity, acting on paired donors, with incorporation or reduction of molecular oxygen"/>
    <property type="evidence" value="ECO:0007669"/>
    <property type="project" value="InterPro"/>
</dbReference>
<evidence type="ECO:0000256" key="2">
    <source>
        <dbReference type="ARBA" id="ARBA00005179"/>
    </source>
</evidence>
<evidence type="ECO:0000313" key="13">
    <source>
        <dbReference type="Proteomes" id="UP001203297"/>
    </source>
</evidence>
<evidence type="ECO:0000313" key="11">
    <source>
        <dbReference type="EMBL" id="KAI0289886.1"/>
    </source>
</evidence>
<keyword evidence="8" id="KW-0503">Monooxygenase</keyword>
<comment type="pathway">
    <text evidence="2">Secondary metabolite biosynthesis.</text>
</comment>
<dbReference type="InterPro" id="IPR002403">
    <property type="entry name" value="Cyt_P450_E_grp-IV"/>
</dbReference>
<evidence type="ECO:0000256" key="8">
    <source>
        <dbReference type="ARBA" id="ARBA00023033"/>
    </source>
</evidence>
<gene>
    <name evidence="12" type="ORF">B0F90DRAFT_1751534</name>
    <name evidence="11" type="ORF">B0F90DRAFT_1790988</name>
</gene>
<evidence type="ECO:0000256" key="7">
    <source>
        <dbReference type="ARBA" id="ARBA00023004"/>
    </source>
</evidence>
<evidence type="ECO:0000256" key="5">
    <source>
        <dbReference type="ARBA" id="ARBA00022723"/>
    </source>
</evidence>
<accession>A0AAD4M0Z7</accession>
<keyword evidence="13" id="KW-1185">Reference proteome</keyword>
<dbReference type="PRINTS" id="PR00465">
    <property type="entry name" value="EP450IV"/>
</dbReference>
<dbReference type="SUPFAM" id="SSF48264">
    <property type="entry name" value="Cytochrome P450"/>
    <property type="match status" value="1"/>
</dbReference>
<evidence type="ECO:0000256" key="4">
    <source>
        <dbReference type="ARBA" id="ARBA00022617"/>
    </source>
</evidence>
<dbReference type="EMBL" id="WTXG01000273">
    <property type="protein sequence ID" value="KAI0289886.1"/>
    <property type="molecule type" value="Genomic_DNA"/>
</dbReference>
<dbReference type="PANTHER" id="PTHR24305:SF166">
    <property type="entry name" value="CYTOCHROME P450 12A4, MITOCHONDRIAL-RELATED"/>
    <property type="match status" value="1"/>
</dbReference>
<dbReference type="GO" id="GO:0005506">
    <property type="term" value="F:iron ion binding"/>
    <property type="evidence" value="ECO:0007669"/>
    <property type="project" value="InterPro"/>
</dbReference>
<dbReference type="AlphaFoldDB" id="A0AAD4M0Z7"/>
<feature type="binding site" description="axial binding residue" evidence="9">
    <location>
        <position position="494"/>
    </location>
    <ligand>
        <name>heme</name>
        <dbReference type="ChEBI" id="CHEBI:30413"/>
    </ligand>
    <ligandPart>
        <name>Fe</name>
        <dbReference type="ChEBI" id="CHEBI:18248"/>
    </ligandPart>
</feature>
<dbReference type="CDD" id="cd11069">
    <property type="entry name" value="CYP_FUM15-like"/>
    <property type="match status" value="1"/>
</dbReference>
<dbReference type="GO" id="GO:0020037">
    <property type="term" value="F:heme binding"/>
    <property type="evidence" value="ECO:0007669"/>
    <property type="project" value="InterPro"/>
</dbReference>
<keyword evidence="4 9" id="KW-0349">Heme</keyword>
<proteinExistence type="inferred from homology"/>
<dbReference type="PANTHER" id="PTHR24305">
    <property type="entry name" value="CYTOCHROME P450"/>
    <property type="match status" value="1"/>
</dbReference>
<protein>
    <submittedName>
        <fullName evidence="12">Cytochrome P450</fullName>
    </submittedName>
</protein>
<comment type="similarity">
    <text evidence="3">Belongs to the cytochrome P450 family.</text>
</comment>
<dbReference type="InterPro" id="IPR036396">
    <property type="entry name" value="Cyt_P450_sf"/>
</dbReference>
<evidence type="ECO:0000256" key="10">
    <source>
        <dbReference type="SAM" id="Phobius"/>
    </source>
</evidence>
<keyword evidence="10" id="KW-0812">Transmembrane</keyword>
<dbReference type="Pfam" id="PF00067">
    <property type="entry name" value="p450"/>
    <property type="match status" value="1"/>
</dbReference>
<comment type="cofactor">
    <cofactor evidence="1 9">
        <name>heme</name>
        <dbReference type="ChEBI" id="CHEBI:30413"/>
    </cofactor>
</comment>
<sequence>MSMSSWPLTMNPVIQVIMASATLVIVKILVDLLSTNFRSPMKNLSGPPSPSWLRGHMDQLFHPQGWDFHLKTVVSFGTAVRLRGFLGEDVLYLTDPAGLRTVLIREHGDIYEEPPMIIERNNLLWGPGLLSSTGMAHKKQRYVINTAFSIQRMRLAMPIFWEVTHRVEETLLKSLRNGSTELDMLVWMSRVSSELIGQAGIGKSFDTLAEVSAPNEYMFAAKQLIPLSFPLQDFMRLIPYIVKFGSPNFRGFLAKIAPHPNIRKLREIIYFLHNTNSSIYRERIQSLEQESKGDGADGPRRDIISVLIQNNKGVDEANRLSDDEIISQMGTLIFAGQHTTSVALSRILQVLSLDLKRQEKLRLELINARAEGQDLSYDDLMALPYLDAVCKETLRLYAPAPQLHRVPSKDTSVPLSRPVLGKDGSTIDRIHVRAGTMVVIGAAAVNRDPIIWGPDAEKWIPERWLEPLPETLNSAYLPGVYSNMMTFMGGGRSCIGFKFAETEIKAVLYVLLSRMKFEPSNTPIEWNMFNFATPTVKGDSTKPSMPLKVTLLSG</sequence>
<evidence type="ECO:0000313" key="12">
    <source>
        <dbReference type="EMBL" id="KAI0295412.1"/>
    </source>
</evidence>
<evidence type="ECO:0000256" key="9">
    <source>
        <dbReference type="PIRSR" id="PIRSR602403-1"/>
    </source>
</evidence>
<evidence type="ECO:0000256" key="1">
    <source>
        <dbReference type="ARBA" id="ARBA00001971"/>
    </source>
</evidence>
<keyword evidence="7 9" id="KW-0408">Iron</keyword>
<evidence type="ECO:0000256" key="6">
    <source>
        <dbReference type="ARBA" id="ARBA00023002"/>
    </source>
</evidence>
<dbReference type="InterPro" id="IPR050121">
    <property type="entry name" value="Cytochrome_P450_monoxygenase"/>
</dbReference>
<feature type="transmembrane region" description="Helical" evidence="10">
    <location>
        <begin position="12"/>
        <end position="33"/>
    </location>
</feature>
<name>A0AAD4M0Z7_9AGAM</name>
<dbReference type="GO" id="GO:0004497">
    <property type="term" value="F:monooxygenase activity"/>
    <property type="evidence" value="ECO:0007669"/>
    <property type="project" value="UniProtKB-KW"/>
</dbReference>
<keyword evidence="6" id="KW-0560">Oxidoreductase</keyword>